<dbReference type="AlphaFoldDB" id="A0A1Q2ZZJ5"/>
<dbReference type="PANTHER" id="PTHR38425">
    <property type="entry name" value="LONG CHRONOLOGICAL LIFESPAN PROTEIN 2"/>
    <property type="match status" value="1"/>
</dbReference>
<organism evidence="5 6">
    <name type="scientific">Zygosaccharomyces rouxii</name>
    <dbReference type="NCBI Taxonomy" id="4956"/>
    <lineage>
        <taxon>Eukaryota</taxon>
        <taxon>Fungi</taxon>
        <taxon>Dikarya</taxon>
        <taxon>Ascomycota</taxon>
        <taxon>Saccharomycotina</taxon>
        <taxon>Saccharomycetes</taxon>
        <taxon>Saccharomycetales</taxon>
        <taxon>Saccharomycetaceae</taxon>
        <taxon>Zygosaccharomyces</taxon>
    </lineage>
</organism>
<evidence type="ECO:0000256" key="4">
    <source>
        <dbReference type="SAM" id="SignalP"/>
    </source>
</evidence>
<keyword evidence="3 4" id="KW-0732">Signal</keyword>
<dbReference type="eggNOG" id="ENOG502S416">
    <property type="taxonomic scope" value="Eukaryota"/>
</dbReference>
<dbReference type="SMR" id="A0A1Q2ZZJ5"/>
<protein>
    <recommendedName>
        <fullName evidence="2">Long chronological lifespan protein 2</fullName>
    </recommendedName>
</protein>
<dbReference type="EMBL" id="BDGX01000014">
    <property type="protein sequence ID" value="GAV48860.1"/>
    <property type="molecule type" value="Genomic_DNA"/>
</dbReference>
<evidence type="ECO:0000313" key="6">
    <source>
        <dbReference type="Proteomes" id="UP000187013"/>
    </source>
</evidence>
<evidence type="ECO:0000256" key="3">
    <source>
        <dbReference type="ARBA" id="ARBA00022729"/>
    </source>
</evidence>
<evidence type="ECO:0000256" key="1">
    <source>
        <dbReference type="ARBA" id="ARBA00010545"/>
    </source>
</evidence>
<dbReference type="OMA" id="KPATHDE"/>
<comment type="similarity">
    <text evidence="1">Belongs to the LCL2 family.</text>
</comment>
<dbReference type="CDD" id="cd23996">
    <property type="entry name" value="LCL2-like"/>
    <property type="match status" value="1"/>
</dbReference>
<dbReference type="Proteomes" id="UP000187013">
    <property type="component" value="Unassembled WGS sequence"/>
</dbReference>
<dbReference type="InterPro" id="IPR034543">
    <property type="entry name" value="LCL2"/>
</dbReference>
<accession>A0A1Q2ZZJ5</accession>
<gene>
    <name evidence="5" type="ORF">ZYGR_0N02650</name>
</gene>
<evidence type="ECO:0000313" key="5">
    <source>
        <dbReference type="EMBL" id="GAV48860.1"/>
    </source>
</evidence>
<name>A0A1Q2ZZJ5_ZYGRO</name>
<dbReference type="PANTHER" id="PTHR38425:SF1">
    <property type="entry name" value="LONG CHRONOLOGICAL LIFESPAN PROTEIN 2"/>
    <property type="match status" value="1"/>
</dbReference>
<proteinExistence type="inferred from homology"/>
<comment type="caution">
    <text evidence="5">The sequence shown here is derived from an EMBL/GenBank/DDBJ whole genome shotgun (WGS) entry which is preliminary data.</text>
</comment>
<sequence length="125" mass="13941">MNCACRVIAVCLLLVQVSGFLFNFNQDPPTPPQPYEDKFLNSGCEGYLCPDTLECVSHVKECPCPFPKSQLKCTLPNNQYICISKPATHDEKLNAIYDDPAKGPKAKNKGIRDCGWVLEAYKDQV</sequence>
<dbReference type="OrthoDB" id="2234316at2759"/>
<reference evidence="5 6" key="1">
    <citation type="submission" date="2016-08" db="EMBL/GenBank/DDBJ databases">
        <title>Draft genome sequence of allopolyploid Zygosaccharomyces rouxii.</title>
        <authorList>
            <person name="Watanabe J."/>
            <person name="Uehara K."/>
            <person name="Mogi Y."/>
            <person name="Tsukioka Y."/>
        </authorList>
    </citation>
    <scope>NUCLEOTIDE SEQUENCE [LARGE SCALE GENOMIC DNA]</scope>
    <source>
        <strain evidence="5 6">NBRC 110957</strain>
    </source>
</reference>
<dbReference type="GO" id="GO:0036503">
    <property type="term" value="P:ERAD pathway"/>
    <property type="evidence" value="ECO:0007669"/>
    <property type="project" value="TreeGrafter"/>
</dbReference>
<feature type="chain" id="PRO_5010199121" description="Long chronological lifespan protein 2" evidence="4">
    <location>
        <begin position="20"/>
        <end position="125"/>
    </location>
</feature>
<feature type="signal peptide" evidence="4">
    <location>
        <begin position="1"/>
        <end position="19"/>
    </location>
</feature>
<evidence type="ECO:0000256" key="2">
    <source>
        <dbReference type="ARBA" id="ARBA00018534"/>
    </source>
</evidence>